<dbReference type="Proteomes" id="UP000054321">
    <property type="component" value="Unassembled WGS sequence"/>
</dbReference>
<dbReference type="EMBL" id="KN832870">
    <property type="protein sequence ID" value="KIN07272.1"/>
    <property type="molecule type" value="Genomic_DNA"/>
</dbReference>
<dbReference type="InterPro" id="IPR000719">
    <property type="entry name" value="Prot_kinase_dom"/>
</dbReference>
<dbReference type="AlphaFoldDB" id="A0A0C3HYF5"/>
<dbReference type="STRING" id="913774.A0A0C3HYF5"/>
<organism evidence="2 3">
    <name type="scientific">Oidiodendron maius (strain Zn)</name>
    <dbReference type="NCBI Taxonomy" id="913774"/>
    <lineage>
        <taxon>Eukaryota</taxon>
        <taxon>Fungi</taxon>
        <taxon>Dikarya</taxon>
        <taxon>Ascomycota</taxon>
        <taxon>Pezizomycotina</taxon>
        <taxon>Leotiomycetes</taxon>
        <taxon>Leotiomycetes incertae sedis</taxon>
        <taxon>Myxotrichaceae</taxon>
        <taxon>Oidiodendron</taxon>
    </lineage>
</organism>
<sequence>MESPTQQRRLWQDRDGRTRRGLEDSLAPELQDLWLESNKNWKYGLNELWKGKKVLGMGGYGLVGLWEYKKSDDDVIRVVVKQSAGKDRALKSESDVLSRIAETGTKHVVRLLKKYHEERGQGTSDQWDSDSGYVSRIYLEYCPHGDMKAVMKKLRYVGSPMHIWSKIPACSVNSSRKVEIEQGILPEYFVWSVWECLARGLCVLQNGNENREGPRWPYPEIGHFDIKPHNSKFSHLQNKLVWLTVIVLVGKRDEREHARVEIFKIADLGIALPIPEKPDDPEWLQKVAYRGTGPWIPPVCILFPSSAIPPC</sequence>
<dbReference type="InterPro" id="IPR011009">
    <property type="entry name" value="Kinase-like_dom_sf"/>
</dbReference>
<protein>
    <recommendedName>
        <fullName evidence="1">Protein kinase domain-containing protein</fullName>
    </recommendedName>
</protein>
<evidence type="ECO:0000259" key="1">
    <source>
        <dbReference type="PROSITE" id="PS50011"/>
    </source>
</evidence>
<dbReference type="SUPFAM" id="SSF56112">
    <property type="entry name" value="Protein kinase-like (PK-like)"/>
    <property type="match status" value="1"/>
</dbReference>
<dbReference type="HOGENOM" id="CLU_894568_0_0_1"/>
<dbReference type="GO" id="GO:0005524">
    <property type="term" value="F:ATP binding"/>
    <property type="evidence" value="ECO:0007669"/>
    <property type="project" value="InterPro"/>
</dbReference>
<reference evidence="3" key="2">
    <citation type="submission" date="2015-01" db="EMBL/GenBank/DDBJ databases">
        <title>Evolutionary Origins and Diversification of the Mycorrhizal Mutualists.</title>
        <authorList>
            <consortium name="DOE Joint Genome Institute"/>
            <consortium name="Mycorrhizal Genomics Consortium"/>
            <person name="Kohler A."/>
            <person name="Kuo A."/>
            <person name="Nagy L.G."/>
            <person name="Floudas D."/>
            <person name="Copeland A."/>
            <person name="Barry K.W."/>
            <person name="Cichocki N."/>
            <person name="Veneault-Fourrey C."/>
            <person name="LaButti K."/>
            <person name="Lindquist E.A."/>
            <person name="Lipzen A."/>
            <person name="Lundell T."/>
            <person name="Morin E."/>
            <person name="Murat C."/>
            <person name="Riley R."/>
            <person name="Ohm R."/>
            <person name="Sun H."/>
            <person name="Tunlid A."/>
            <person name="Henrissat B."/>
            <person name="Grigoriev I.V."/>
            <person name="Hibbett D.S."/>
            <person name="Martin F."/>
        </authorList>
    </citation>
    <scope>NUCLEOTIDE SEQUENCE [LARGE SCALE GENOMIC DNA]</scope>
    <source>
        <strain evidence="3">Zn</strain>
    </source>
</reference>
<accession>A0A0C3HYF5</accession>
<dbReference type="InParanoid" id="A0A0C3HYF5"/>
<keyword evidence="3" id="KW-1185">Reference proteome</keyword>
<dbReference type="OrthoDB" id="310217at2759"/>
<name>A0A0C3HYF5_OIDMZ</name>
<feature type="domain" description="Protein kinase" evidence="1">
    <location>
        <begin position="49"/>
        <end position="311"/>
    </location>
</feature>
<dbReference type="PROSITE" id="PS50011">
    <property type="entry name" value="PROTEIN_KINASE_DOM"/>
    <property type="match status" value="1"/>
</dbReference>
<evidence type="ECO:0000313" key="2">
    <source>
        <dbReference type="EMBL" id="KIN07272.1"/>
    </source>
</evidence>
<dbReference type="GO" id="GO:0004672">
    <property type="term" value="F:protein kinase activity"/>
    <property type="evidence" value="ECO:0007669"/>
    <property type="project" value="InterPro"/>
</dbReference>
<proteinExistence type="predicted"/>
<dbReference type="Gene3D" id="1.10.510.10">
    <property type="entry name" value="Transferase(Phosphotransferase) domain 1"/>
    <property type="match status" value="1"/>
</dbReference>
<evidence type="ECO:0000313" key="3">
    <source>
        <dbReference type="Proteomes" id="UP000054321"/>
    </source>
</evidence>
<reference evidence="2 3" key="1">
    <citation type="submission" date="2014-04" db="EMBL/GenBank/DDBJ databases">
        <authorList>
            <consortium name="DOE Joint Genome Institute"/>
            <person name="Kuo A."/>
            <person name="Martino E."/>
            <person name="Perotto S."/>
            <person name="Kohler A."/>
            <person name="Nagy L.G."/>
            <person name="Floudas D."/>
            <person name="Copeland A."/>
            <person name="Barry K.W."/>
            <person name="Cichocki N."/>
            <person name="Veneault-Fourrey C."/>
            <person name="LaButti K."/>
            <person name="Lindquist E.A."/>
            <person name="Lipzen A."/>
            <person name="Lundell T."/>
            <person name="Morin E."/>
            <person name="Murat C."/>
            <person name="Sun H."/>
            <person name="Tunlid A."/>
            <person name="Henrissat B."/>
            <person name="Grigoriev I.V."/>
            <person name="Hibbett D.S."/>
            <person name="Martin F."/>
            <person name="Nordberg H.P."/>
            <person name="Cantor M.N."/>
            <person name="Hua S.X."/>
        </authorList>
    </citation>
    <scope>NUCLEOTIDE SEQUENCE [LARGE SCALE GENOMIC DNA]</scope>
    <source>
        <strain evidence="2 3">Zn</strain>
    </source>
</reference>
<gene>
    <name evidence="2" type="ORF">OIDMADRAFT_109769</name>
</gene>